<dbReference type="InterPro" id="IPR011990">
    <property type="entry name" value="TPR-like_helical_dom_sf"/>
</dbReference>
<gene>
    <name evidence="8" type="ORF">GO755_24275</name>
</gene>
<dbReference type="InterPro" id="IPR033985">
    <property type="entry name" value="SusD-like_N"/>
</dbReference>
<sequence length="530" mass="58501">MKRSYILTLLTTLLIAGLFSQCEKKLDLSPLGALDEQTYYQSTDDFKGAAVLAYSTLLNYTYEQFDGGGWFKGTGMIDDDQTSHNNGADNIEEFNWRSNDGTWSALWSNTYKGIQRANIIIEKLPTAKGVPDSTKKVFEAEARFLRGYFNFFLVINWGNAPLVTVTPRTLEQTRAGNSQPGELWDAAIADLKLAKAGLPVKWDDANKGRATSGAASAMLGKLLLFRAQWEKKPALYTEAATEFQGLIGKYSLVKNYLDNFTPTTENNAESVFEVQMGIGGVNPWLPADFVFSNGSSAGTARLIYYRAACGPNNVCAPGAGGTGYGQIEITAGLQKEFEAGDPRRQATLFLDGDSYDTGTNIDGSQKWVYSKNWTITGSTPAKYVRKDVNIDYRSPLSVNNQRTIRYADILLMLAECKLLGPKDNGGAVALINQVRQRADATGKILPDVAVGTDAQVFKALMHERRVELALEDHRYDDLVRWHRAGLINIKTDVDFGRTTANTNWAEKNLLKPVPQSERDLNPAIVQNTGF</sequence>
<evidence type="ECO:0000259" key="7">
    <source>
        <dbReference type="Pfam" id="PF14322"/>
    </source>
</evidence>
<dbReference type="Gene3D" id="1.25.40.390">
    <property type="match status" value="1"/>
</dbReference>
<evidence type="ECO:0000313" key="8">
    <source>
        <dbReference type="EMBL" id="MVM33179.1"/>
    </source>
</evidence>
<protein>
    <submittedName>
        <fullName evidence="8">RagB/SusD family nutrient uptake outer membrane protein</fullName>
    </submittedName>
</protein>
<dbReference type="Pfam" id="PF07980">
    <property type="entry name" value="SusD_RagB"/>
    <property type="match status" value="1"/>
</dbReference>
<dbReference type="GO" id="GO:0009279">
    <property type="term" value="C:cell outer membrane"/>
    <property type="evidence" value="ECO:0007669"/>
    <property type="project" value="UniProtKB-SubCell"/>
</dbReference>
<evidence type="ECO:0000313" key="9">
    <source>
        <dbReference type="Proteomes" id="UP000436006"/>
    </source>
</evidence>
<keyword evidence="3" id="KW-0732">Signal</keyword>
<evidence type="ECO:0000256" key="1">
    <source>
        <dbReference type="ARBA" id="ARBA00004442"/>
    </source>
</evidence>
<comment type="similarity">
    <text evidence="2">Belongs to the SusD family.</text>
</comment>
<evidence type="ECO:0000256" key="5">
    <source>
        <dbReference type="ARBA" id="ARBA00023237"/>
    </source>
</evidence>
<proteinExistence type="inferred from homology"/>
<evidence type="ECO:0000256" key="3">
    <source>
        <dbReference type="ARBA" id="ARBA00022729"/>
    </source>
</evidence>
<evidence type="ECO:0000259" key="6">
    <source>
        <dbReference type="Pfam" id="PF07980"/>
    </source>
</evidence>
<dbReference type="SUPFAM" id="SSF48452">
    <property type="entry name" value="TPR-like"/>
    <property type="match status" value="1"/>
</dbReference>
<feature type="domain" description="RagB/SusD" evidence="6">
    <location>
        <begin position="331"/>
        <end position="529"/>
    </location>
</feature>
<dbReference type="AlphaFoldDB" id="A0A7K1SH91"/>
<comment type="caution">
    <text evidence="8">The sequence shown here is derived from an EMBL/GenBank/DDBJ whole genome shotgun (WGS) entry which is preliminary data.</text>
</comment>
<dbReference type="Pfam" id="PF14322">
    <property type="entry name" value="SusD-like_3"/>
    <property type="match status" value="1"/>
</dbReference>
<evidence type="ECO:0000256" key="2">
    <source>
        <dbReference type="ARBA" id="ARBA00006275"/>
    </source>
</evidence>
<keyword evidence="9" id="KW-1185">Reference proteome</keyword>
<dbReference type="InterPro" id="IPR012944">
    <property type="entry name" value="SusD_RagB_dom"/>
</dbReference>
<keyword evidence="4" id="KW-0472">Membrane</keyword>
<dbReference type="EMBL" id="WPIN01000010">
    <property type="protein sequence ID" value="MVM33179.1"/>
    <property type="molecule type" value="Genomic_DNA"/>
</dbReference>
<reference evidence="8 9" key="1">
    <citation type="submission" date="2019-12" db="EMBL/GenBank/DDBJ databases">
        <title>Spirosoma sp. HMF4905 genome sequencing and assembly.</title>
        <authorList>
            <person name="Kang H."/>
            <person name="Cha I."/>
            <person name="Kim H."/>
            <person name="Joh K."/>
        </authorList>
    </citation>
    <scope>NUCLEOTIDE SEQUENCE [LARGE SCALE GENOMIC DNA]</scope>
    <source>
        <strain evidence="8 9">HMF4905</strain>
    </source>
</reference>
<keyword evidence="5" id="KW-0998">Cell outer membrane</keyword>
<name>A0A7K1SH91_9BACT</name>
<dbReference type="RefSeq" id="WP_157587900.1">
    <property type="nucleotide sequence ID" value="NZ_WPIN01000010.1"/>
</dbReference>
<feature type="domain" description="SusD-like N-terminal" evidence="7">
    <location>
        <begin position="79"/>
        <end position="224"/>
    </location>
</feature>
<accession>A0A7K1SH91</accession>
<organism evidence="8 9">
    <name type="scientific">Spirosoma arboris</name>
    <dbReference type="NCBI Taxonomy" id="2682092"/>
    <lineage>
        <taxon>Bacteria</taxon>
        <taxon>Pseudomonadati</taxon>
        <taxon>Bacteroidota</taxon>
        <taxon>Cytophagia</taxon>
        <taxon>Cytophagales</taxon>
        <taxon>Cytophagaceae</taxon>
        <taxon>Spirosoma</taxon>
    </lineage>
</organism>
<evidence type="ECO:0000256" key="4">
    <source>
        <dbReference type="ARBA" id="ARBA00023136"/>
    </source>
</evidence>
<dbReference type="Proteomes" id="UP000436006">
    <property type="component" value="Unassembled WGS sequence"/>
</dbReference>
<comment type="subcellular location">
    <subcellularLocation>
        <location evidence="1">Cell outer membrane</location>
    </subcellularLocation>
</comment>